<organism evidence="1 2">
    <name type="scientific">Aspergillus aculeatinus CBS 121060</name>
    <dbReference type="NCBI Taxonomy" id="1448322"/>
    <lineage>
        <taxon>Eukaryota</taxon>
        <taxon>Fungi</taxon>
        <taxon>Dikarya</taxon>
        <taxon>Ascomycota</taxon>
        <taxon>Pezizomycotina</taxon>
        <taxon>Eurotiomycetes</taxon>
        <taxon>Eurotiomycetidae</taxon>
        <taxon>Eurotiales</taxon>
        <taxon>Aspergillaceae</taxon>
        <taxon>Aspergillus</taxon>
        <taxon>Aspergillus subgen. Circumdati</taxon>
    </lineage>
</organism>
<gene>
    <name evidence="1" type="ORF">BO66DRAFT_474106</name>
</gene>
<keyword evidence="2" id="KW-1185">Reference proteome</keyword>
<sequence>MESWRERGFVPDSDSEDGFDSQETLNSSRKDDERAIEGSAAAAALVKDVATNTRVTGAEERGTDPSQDVNGSDLVRSSTLDSNVEVSPTHNLPTHEPTATADHAYQEAPTEQPADETTPRASGKLDESDQVLGDAPRSASSTPRAQRKAATWDDSSSEDELQFEYMRPRKPARVYTRVKSVSQPQPPEENYDSSTPSSPLSSLDSLRLDFDDEEDQEDNFADNDQTQHEEGASNGQTALEDLMNLDLPGEGSPEQNSTEQDVMEKEFTEQVSTEKDTEEQWPTMQTLLEHSMTEQDLMGQESAQELPPLDIPEELLRELSQPARRSLRERKAIQLHPYMLEDVKYRSLMRARGVKPVRVAQQEINRPGAQESQNQDYVDQPEPTSDSLGAEFEYLPSSPLETRLHVEKRPIESSPERRHHQAPRAQSTNRLPGPTVKRRKVSKTANPQRTPRTQTQARLQVVIDNVSSPASQANKPIFEIPSPPRSEDDGPSDVEASTTFRFPRGFTPALNTPSTGPRAATTDRDVMDWSAPEIEGSMDDGHFEATASPLVQEGSQALSEEEREETDGERSDEDEAAMRRRYQRRIKGVLPASWLRLDQQKQKEVQLGSTQRNNERMSARTDEMKGVARRVLKHGGNARLPGSIDALRQLADSDSEDGQEDKDADDESISRPPAARQGYEHTSLYHDMDDDIPVDNRIDDMFPPVPRSTSGLKARKQGKKDTTVKKNGVSSSLVSKRSHIKRQARLTDHIYRTQKQEKRRAPALPNIGVLDAPDVVSRPRSEQPQFLRVAARKARSRQDKGRRSPSRKVFKFNSHADTEDANASLHEWRSGDLRQTRLSHMQTKPFKQQTSREGHAKTQDRFGMKAGRPPVTTMASSLSSIHPSRDSGELGVRVEENPRDTELTIPPQRSNGDDVSRDPGRPEQPSNRWIVKRNFAVTSFTRNGFRPALLEEVNPAGRPVSSVSFQRSLSQLNRDYRGKNLPRIRRENVVMDRFIASRSATPVSAEKSNGPATAQMLDKASVRPQIVQTRLQSRQGRKRPPRRLEVNTVQEQEPPLQETITISDSHWVAEEPQPSGCPVEALEGLQRTYTINFNISPLVSGTFFHESTFIGSGEFCRSLKILTRNLDTDAGFFTLHLEDERHRWGAWNDAVSSGLGLAFDKIVEELDGSVEGPVQSLTRSVDKQGCMVYRSLIKYVTDNLSFIDPIDRTGFVRRAHSLVCKVNDTLATLVPATEPEMDHLLTISSYNAVFVNLLFQIAGHELVERSVADEVMILLKLSSKQTIAVIASELGQSSIRKHLQDLESAEARERGIRSGRSSFQAYVIVRHVLRSNDSVKGYFEDLLAQAYTLTDEGDLSESKNVPQLEAAWRNVFTSLPLNEFDVRGIAQIGSRFREQQDNWPVIKMLLRPALESYEATSVGQPVSYYIYCRALFHRCFHLINGWGWRDCKPVLDTLYDFFAKNTLYNLRQEENYKSPSFLNELDRNPSLHVQPGEPCFHILLKIIASGLKSLAKSYDKKKVRNFAWRLLPNHGRMYPKEKPIQQTDLDALRNHHDLLCTLYYAVPDGCRPRLETIRDLVHPASSHRETCNISLRSWDRLVRFKLSTDEETSGLEAFADWHCYFVTELLKQHAMARQEVEAQNTVANKFSDKLVEKTIAQNQRQIESLLKTALSNLRGAVKAAPKLEHAQKLVSKMPVKALLALFNPQLSRVNIIVTESLLVVLAYLEKCNASQAQAPGTAGPPVALDDDSQEYGDWTDIEAVCGEMTTTAAPEIEYVEQAFHPAVSRLVSNCFGEDHCPEDAILLSTVECWTSIAQTLVQHGLRHWHSYLTPYNGDSWAALRSTMQTRKFTPFFLASCIEKDARCIVDCKVQILGMWMASLVERVALLKYQHRLTEALVNQEDADPVFQNLPFALDRKQGRYSLSLEDISQRRLSLISSLLSNMRSHLQDLEDAGAREYSSTKQEYAEAIQRMMSSMKANYQELGNGTQSVQGAYVDLVHRVVGFLQQHSRQICPIDPFFIDPASFPLPSTDPTYIVARLKSYEPKVSVESGAKTLVVFVQSVSERAAIDGQQDYLVNQLHSSMSETYESGSPDKPTLRSTMLQAVLPAYLETAFSSRAAWIVSRPIVHTIRLVFEELLFTLDSTDSACVGSVLNMVASVFGPSYRALQLPLFRNVNLLTDPAAAVTAASFLELITSALPIVDYIDRGTIDHRAASDNILLQLRAFRQLALIALSLNLGENDGHNHLSAAAAVSPGGGEFTQYAAAFTSHPVAPTAPAFFPELRHNAARELQSYIYEHWSCHQGKYYFTRRGGHQPQEIEIAPAVATQLEQSPLLALRTAAQNFVDTLDKLGLIEDDDDE</sequence>
<proteinExistence type="predicted"/>
<protein>
    <submittedName>
        <fullName evidence="1">Uncharacterized protein</fullName>
    </submittedName>
</protein>
<evidence type="ECO:0000313" key="2">
    <source>
        <dbReference type="Proteomes" id="UP000249661"/>
    </source>
</evidence>
<dbReference type="Proteomes" id="UP000249661">
    <property type="component" value="Unassembled WGS sequence"/>
</dbReference>
<evidence type="ECO:0000313" key="1">
    <source>
        <dbReference type="EMBL" id="RAH66578.1"/>
    </source>
</evidence>
<accession>A0ACD1GZ50</accession>
<name>A0ACD1GZ50_9EURO</name>
<reference evidence="1" key="1">
    <citation type="submission" date="2018-02" db="EMBL/GenBank/DDBJ databases">
        <title>The genomes of Aspergillus section Nigri reveals drivers in fungal speciation.</title>
        <authorList>
            <consortium name="DOE Joint Genome Institute"/>
            <person name="Vesth T.C."/>
            <person name="Nybo J."/>
            <person name="Theobald S."/>
            <person name="Brandl J."/>
            <person name="Frisvad J.C."/>
            <person name="Nielsen K.F."/>
            <person name="Lyhne E.K."/>
            <person name="Kogle M.E."/>
            <person name="Kuo A."/>
            <person name="Riley R."/>
            <person name="Clum A."/>
            <person name="Nolan M."/>
            <person name="Lipzen A."/>
            <person name="Salamov A."/>
            <person name="Henrissat B."/>
            <person name="Wiebenga A."/>
            <person name="De vries R.P."/>
            <person name="Grigoriev I.V."/>
            <person name="Mortensen U.H."/>
            <person name="Andersen M.R."/>
            <person name="Baker S.E."/>
        </authorList>
    </citation>
    <scope>NUCLEOTIDE SEQUENCE</scope>
    <source>
        <strain evidence="1">CBS 121060</strain>
    </source>
</reference>
<dbReference type="EMBL" id="KZ824981">
    <property type="protein sequence ID" value="RAH66578.1"/>
    <property type="molecule type" value="Genomic_DNA"/>
</dbReference>